<dbReference type="AlphaFoldDB" id="A0A094Q2Y2"/>
<reference evidence="1" key="1">
    <citation type="submission" date="2014-06" db="EMBL/GenBank/DDBJ databases">
        <title>Key roles for freshwater Actinobacteria revealed by deep metagenomic sequencing.</title>
        <authorList>
            <person name="Ghai R."/>
            <person name="Mizuno C.M."/>
            <person name="Picazo A."/>
            <person name="Camacho A."/>
            <person name="Rodriguez-Valera F."/>
        </authorList>
    </citation>
    <scope>NUCLEOTIDE SEQUENCE</scope>
</reference>
<protein>
    <recommendedName>
        <fullName evidence="2">CoA transferase</fullName>
    </recommendedName>
</protein>
<dbReference type="Gene3D" id="3.40.1080.10">
    <property type="entry name" value="Glutaconate Coenzyme A-transferase"/>
    <property type="match status" value="2"/>
</dbReference>
<accession>A0A094Q2Y2</accession>
<dbReference type="InterPro" id="IPR004165">
    <property type="entry name" value="CoA_trans_fam_I"/>
</dbReference>
<dbReference type="SMART" id="SM00882">
    <property type="entry name" value="CoA_trans"/>
    <property type="match status" value="1"/>
</dbReference>
<gene>
    <name evidence="1" type="ORF">GM51_9735</name>
</gene>
<dbReference type="Pfam" id="PF01144">
    <property type="entry name" value="CoA_trans"/>
    <property type="match status" value="1"/>
</dbReference>
<sequence>MSKVSSIKDAVAEIEDGSSIAIGGALFTRLPMALVHEIKRASVKNLHMIAWSGNIPLEMFLEVPGKVTELSFCFSSLDIFGLAPRFRKALENDELVTHEYSALTLMNACEAAMRNLPYSIFKEPTTNAFNTYEALNDGSGLARTEALHIDYFIVHAQEADRHGNVLIRGTRGLDTAYLGAAKKIIVSVEKIVEDFEITQNCIFIPRTREMTIVHAPMGAYPTSCLPHYVTDYRAIKQFAEEGLNEKFLLPTSERVGFVEKAAGIKIDEVYSFIDDYKKSESETVKTEDKMISYLSDLYKPGEILSAGAVSPLAQGSYFLSKMKEPDVVIMTTAGGYVDVDARPLLLSIGEALDYHSSKFHWGGDDTFHIYYEPGFIDYEVVAVAQVDKSLRTNNLWVTSPSGKRIRLPGQGGMADVSDMHRNFVIYQMNEDHLSMVDSVATVSACRTLVTPEERRSKGLRPGACLYMSNKGVYQLNVRSRELEMILDFENYEVPKEKMALIRYKLDPFGTRFLESAKGADRSQLIERLIEVEEAIVVKYSKNESE</sequence>
<dbReference type="SUPFAM" id="SSF100950">
    <property type="entry name" value="NagB/RpiA/CoA transferase-like"/>
    <property type="match status" value="2"/>
</dbReference>
<evidence type="ECO:0008006" key="2">
    <source>
        <dbReference type="Google" id="ProtNLM"/>
    </source>
</evidence>
<proteinExistence type="predicted"/>
<dbReference type="GO" id="GO:0008410">
    <property type="term" value="F:CoA-transferase activity"/>
    <property type="evidence" value="ECO:0007669"/>
    <property type="project" value="InterPro"/>
</dbReference>
<evidence type="ECO:0000313" key="1">
    <source>
        <dbReference type="EMBL" id="KGA17752.1"/>
    </source>
</evidence>
<dbReference type="InterPro" id="IPR037171">
    <property type="entry name" value="NagB/RpiA_transferase-like"/>
</dbReference>
<organism evidence="1">
    <name type="scientific">freshwater metagenome</name>
    <dbReference type="NCBI Taxonomy" id="449393"/>
    <lineage>
        <taxon>unclassified sequences</taxon>
        <taxon>metagenomes</taxon>
        <taxon>ecological metagenomes</taxon>
    </lineage>
</organism>
<dbReference type="PANTHER" id="PTHR43293">
    <property type="entry name" value="ACETATE COA-TRANSFERASE YDIF"/>
    <property type="match status" value="1"/>
</dbReference>
<dbReference type="PANTHER" id="PTHR43293:SF3">
    <property type="entry name" value="CHOLESTEROL RING-CLEAVING HYDROLASE IPDB SUBUNIT"/>
    <property type="match status" value="1"/>
</dbReference>
<comment type="caution">
    <text evidence="1">The sequence shown here is derived from an EMBL/GenBank/DDBJ whole genome shotgun (WGS) entry which is preliminary data.</text>
</comment>
<name>A0A094Q2Y2_9ZZZZ</name>
<dbReference type="EMBL" id="JNSL01000055">
    <property type="protein sequence ID" value="KGA17752.1"/>
    <property type="molecule type" value="Genomic_DNA"/>
</dbReference>